<evidence type="ECO:0000256" key="2">
    <source>
        <dbReference type="SAM" id="SignalP"/>
    </source>
</evidence>
<dbReference type="PANTHER" id="PTHR41775:SF1">
    <property type="entry name" value="PEPTIDASE M6-LIKE DOMAIN-CONTAINING PROTEIN"/>
    <property type="match status" value="1"/>
</dbReference>
<keyword evidence="2" id="KW-0732">Signal</keyword>
<evidence type="ECO:0000313" key="4">
    <source>
        <dbReference type="EMBL" id="TLD71624.1"/>
    </source>
</evidence>
<feature type="domain" description="Peptidase M6-like" evidence="3">
    <location>
        <begin position="190"/>
        <end position="432"/>
    </location>
</feature>
<dbReference type="AlphaFoldDB" id="A0A5R8KH29"/>
<feature type="compositionally biased region" description="Basic and acidic residues" evidence="1">
    <location>
        <begin position="134"/>
        <end position="144"/>
    </location>
</feature>
<sequence>MRKILMKSVLAGMLAAVALGLSFSTLHAVSASGGESEFLQPDGQKVRLRNAGDEWFHWHETPEGYVVAKDDDGFWKYSQPKLSSAELEPLRHAVVGRVNPGSLGLQKRSLPGRNLIRDQVQALKGKGRSPRRAVKLDELLERSRVGVPTSGSGGNPSSGANPSAASPAAEPQPGGQEAPVGSGPTGPWGRTVKCVVILAAFSDHWDNVNNKVQDAEGRPRGEFIDLFNKTGYSVGGAIGSVKDFYLENSYGEMTIESEVTIWVKLPQTQAWYGDNAHEIAGEQRLKQLALDAINAADAAGFDFSQSDADGDGFVDLLHVIYSGHSEAWSGNPSTAIWPRQWQLEDSITRDGLQLNLFSTSEAIKGSVATSTSIATIGVICHEIGHQFGLPDLYDTSLEYQGVGTWCCMGYGCWGAGSSPGDGRQPVNFSAHCRHLMGFIKPLAVFGSERIDLPDINTNAAAHLVVPMTGTYQQNHEYFLVENRRRVGFDSQLPGDGILIWHILSSEWDNDSSEAVHPAVRLEEAAGGDTLATSRYATAAHLWHGANGLVGGFTDTTGSENTNAMRYQGGRYYTRINSSGSHSKIRMRNFSAASAVMSYDLQTVVPTVLPQSVASANYAVSWNVSSDATAYELQQGIAGTTNLFLDDTESKETFWRSWTTTGLVLRSDAGAFFGSHSYRMAPWDDDVVNFMAGPHSMQLNQDFVLTPTSLISFYVLSHVVVGSGYLSVELSKDGGLTWISIDKIAGYQDSWTAKSYSFASLATKGFVSGDRCLLRLATRMGEVWGWSGYPSYGFAVDYIRMSGIQMPTYHSWAIASYASSAINNRLISNKPVGTYAYRARAMVGGNWQSYSDPVVIERLPTPFETWAAALPAGQRGMLQDADQDGVTNSMEYAFGRQGSSNTAPHDVTQLPVVGSAVFSGGKRLTITLDLPEAPPAEAVYEVQVADDLDVDSWATILSKTGGSDWTGGASVTFEPQAGQRTKFTIYDVVRIDDALLGRRFMRLKVRVPP</sequence>
<accession>A0A5R8KH29</accession>
<evidence type="ECO:0000313" key="5">
    <source>
        <dbReference type="Proteomes" id="UP000306196"/>
    </source>
</evidence>
<feature type="chain" id="PRO_5024362225" evidence="2">
    <location>
        <begin position="29"/>
        <end position="1008"/>
    </location>
</feature>
<keyword evidence="4" id="KW-0378">Hydrolase</keyword>
<keyword evidence="4" id="KW-0482">Metalloprotease</keyword>
<name>A0A5R8KH29_9BACT</name>
<evidence type="ECO:0000259" key="3">
    <source>
        <dbReference type="Pfam" id="PF05547"/>
    </source>
</evidence>
<keyword evidence="4" id="KW-0645">Protease</keyword>
<evidence type="ECO:0000256" key="1">
    <source>
        <dbReference type="SAM" id="MobiDB-lite"/>
    </source>
</evidence>
<dbReference type="GO" id="GO:0006508">
    <property type="term" value="P:proteolysis"/>
    <property type="evidence" value="ECO:0007669"/>
    <property type="project" value="UniProtKB-KW"/>
</dbReference>
<protein>
    <submittedName>
        <fullName evidence="4">M6 family metalloprotease domain-containing protein</fullName>
    </submittedName>
</protein>
<comment type="caution">
    <text evidence="4">The sequence shown here is derived from an EMBL/GenBank/DDBJ whole genome shotgun (WGS) entry which is preliminary data.</text>
</comment>
<feature type="compositionally biased region" description="Low complexity" evidence="1">
    <location>
        <begin position="157"/>
        <end position="176"/>
    </location>
</feature>
<reference evidence="4 5" key="1">
    <citation type="submission" date="2019-05" db="EMBL/GenBank/DDBJ databases">
        <title>Verrucobacter flavum gen. nov., sp. nov. a new member of the family Verrucomicrobiaceae.</title>
        <authorList>
            <person name="Szuroczki S."/>
            <person name="Abbaszade G."/>
            <person name="Szabo A."/>
            <person name="Felfoldi T."/>
            <person name="Schumann P."/>
            <person name="Boka K."/>
            <person name="Keki Z."/>
            <person name="Toumi M."/>
            <person name="Toth E."/>
        </authorList>
    </citation>
    <scope>NUCLEOTIDE SEQUENCE [LARGE SCALE GENOMIC DNA]</scope>
    <source>
        <strain evidence="4 5">MG-N-17</strain>
    </source>
</reference>
<gene>
    <name evidence="4" type="ORF">FEM03_05645</name>
</gene>
<keyword evidence="5" id="KW-1185">Reference proteome</keyword>
<dbReference type="InterPro" id="IPR008757">
    <property type="entry name" value="Peptidase_M6-like_domain"/>
</dbReference>
<organism evidence="4 5">
    <name type="scientific">Phragmitibacter flavus</name>
    <dbReference type="NCBI Taxonomy" id="2576071"/>
    <lineage>
        <taxon>Bacteria</taxon>
        <taxon>Pseudomonadati</taxon>
        <taxon>Verrucomicrobiota</taxon>
        <taxon>Verrucomicrobiia</taxon>
        <taxon>Verrucomicrobiales</taxon>
        <taxon>Verrucomicrobiaceae</taxon>
        <taxon>Phragmitibacter</taxon>
    </lineage>
</organism>
<dbReference type="OrthoDB" id="278121at2"/>
<feature type="region of interest" description="Disordered" evidence="1">
    <location>
        <begin position="122"/>
        <end position="186"/>
    </location>
</feature>
<proteinExistence type="predicted"/>
<dbReference type="NCBIfam" id="TIGR03296">
    <property type="entry name" value="M6dom_TIGR03296"/>
    <property type="match status" value="1"/>
</dbReference>
<dbReference type="Proteomes" id="UP000306196">
    <property type="component" value="Unassembled WGS sequence"/>
</dbReference>
<dbReference type="Pfam" id="PF05547">
    <property type="entry name" value="Peptidase_M6"/>
    <property type="match status" value="1"/>
</dbReference>
<dbReference type="GO" id="GO:0008237">
    <property type="term" value="F:metallopeptidase activity"/>
    <property type="evidence" value="ECO:0007669"/>
    <property type="project" value="UniProtKB-KW"/>
</dbReference>
<dbReference type="EMBL" id="VAUV01000004">
    <property type="protein sequence ID" value="TLD71624.1"/>
    <property type="molecule type" value="Genomic_DNA"/>
</dbReference>
<dbReference type="SUPFAM" id="SSF55486">
    <property type="entry name" value="Metalloproteases ('zincins'), catalytic domain"/>
    <property type="match status" value="1"/>
</dbReference>
<feature type="signal peptide" evidence="2">
    <location>
        <begin position="1"/>
        <end position="28"/>
    </location>
</feature>
<dbReference type="PANTHER" id="PTHR41775">
    <property type="entry name" value="SECRETED PROTEIN-RELATED"/>
    <property type="match status" value="1"/>
</dbReference>